<protein>
    <submittedName>
        <fullName evidence="1">Uncharacterized protein</fullName>
    </submittedName>
</protein>
<dbReference type="AlphaFoldDB" id="A0A2J6TC07"/>
<evidence type="ECO:0000313" key="1">
    <source>
        <dbReference type="EMBL" id="PMD60564.1"/>
    </source>
</evidence>
<reference evidence="1 2" key="1">
    <citation type="submission" date="2016-04" db="EMBL/GenBank/DDBJ databases">
        <title>A degradative enzymes factory behind the ericoid mycorrhizal symbiosis.</title>
        <authorList>
            <consortium name="DOE Joint Genome Institute"/>
            <person name="Martino E."/>
            <person name="Morin E."/>
            <person name="Grelet G."/>
            <person name="Kuo A."/>
            <person name="Kohler A."/>
            <person name="Daghino S."/>
            <person name="Barry K."/>
            <person name="Choi C."/>
            <person name="Cichocki N."/>
            <person name="Clum A."/>
            <person name="Copeland A."/>
            <person name="Hainaut M."/>
            <person name="Haridas S."/>
            <person name="Labutti K."/>
            <person name="Lindquist E."/>
            <person name="Lipzen A."/>
            <person name="Khouja H.-R."/>
            <person name="Murat C."/>
            <person name="Ohm R."/>
            <person name="Olson A."/>
            <person name="Spatafora J."/>
            <person name="Veneault-Fourrey C."/>
            <person name="Henrissat B."/>
            <person name="Grigoriev I."/>
            <person name="Martin F."/>
            <person name="Perotto S."/>
        </authorList>
    </citation>
    <scope>NUCLEOTIDE SEQUENCE [LARGE SCALE GENOMIC DNA]</scope>
    <source>
        <strain evidence="1 2">E</strain>
    </source>
</reference>
<evidence type="ECO:0000313" key="2">
    <source>
        <dbReference type="Proteomes" id="UP000235371"/>
    </source>
</evidence>
<organism evidence="1 2">
    <name type="scientific">Hyaloscypha bicolor E</name>
    <dbReference type="NCBI Taxonomy" id="1095630"/>
    <lineage>
        <taxon>Eukaryota</taxon>
        <taxon>Fungi</taxon>
        <taxon>Dikarya</taxon>
        <taxon>Ascomycota</taxon>
        <taxon>Pezizomycotina</taxon>
        <taxon>Leotiomycetes</taxon>
        <taxon>Helotiales</taxon>
        <taxon>Hyaloscyphaceae</taxon>
        <taxon>Hyaloscypha</taxon>
        <taxon>Hyaloscypha bicolor</taxon>
    </lineage>
</organism>
<name>A0A2J6TC07_9HELO</name>
<gene>
    <name evidence="1" type="ORF">K444DRAFT_721882</name>
</gene>
<dbReference type="RefSeq" id="XP_024737468.1">
    <property type="nucleotide sequence ID" value="XM_024888536.1"/>
</dbReference>
<dbReference type="EMBL" id="KZ613790">
    <property type="protein sequence ID" value="PMD60564.1"/>
    <property type="molecule type" value="Genomic_DNA"/>
</dbReference>
<keyword evidence="2" id="KW-1185">Reference proteome</keyword>
<proteinExistence type="predicted"/>
<dbReference type="Proteomes" id="UP000235371">
    <property type="component" value="Unassembled WGS sequence"/>
</dbReference>
<accession>A0A2J6TC07</accession>
<dbReference type="OrthoDB" id="4760831at2759"/>
<dbReference type="InParanoid" id="A0A2J6TC07"/>
<dbReference type="GeneID" id="36596612"/>
<sequence>MPSSRLIACYLGQANTSAGNGVTELISACAYNAVANEVGYYSFTKELTIEFRDLSTKPSFTVAELYRNVFSRIQARGPEDGRERHPVPIHLSLTQDKPQYPCSIQLSICPGHVDGNSRAKSSLMDAPTTPPSVQNNSNVYRGSNLSSLQRVEEVTGHLGEVSVTDSILSLSTNVPRMLLAV</sequence>